<protein>
    <submittedName>
        <fullName evidence="1">Uncharacterized protein</fullName>
    </submittedName>
</protein>
<proteinExistence type="predicted"/>
<organism evidence="1 2">
    <name type="scientific">Flavobacterium saliperosum</name>
    <dbReference type="NCBI Taxonomy" id="329186"/>
    <lineage>
        <taxon>Bacteria</taxon>
        <taxon>Pseudomonadati</taxon>
        <taxon>Bacteroidota</taxon>
        <taxon>Flavobacteriia</taxon>
        <taxon>Flavobacteriales</taxon>
        <taxon>Flavobacteriaceae</taxon>
        <taxon>Flavobacterium</taxon>
    </lineage>
</organism>
<gene>
    <name evidence="1" type="ORF">SAMN02927925_01309</name>
</gene>
<dbReference type="STRING" id="329186.SAMN02927925_01309"/>
<evidence type="ECO:0000313" key="2">
    <source>
        <dbReference type="Proteomes" id="UP000182124"/>
    </source>
</evidence>
<name>A0A1G4VMG7_9FLAO</name>
<sequence>MKQFLTSVTLIFSCFGFAQNTIFEKKFEEKQLVNPQFSNENEKLYFSINNPPSYYFNDLIAVDETGKVEEISKNQKFVNVYFSKEPGVYRMLNEGNTYTIGNSEKISGQLKMNNLNNREELNHNFNGTHEIFFTNKKGKEINLLQDEVYVNQLSVATGTKNNFSLKAPDVNRLNGPGFIKSKKIGLKGYVKKEHFEIITKSISSDYHKNVIYKSLYDFQGKPLGEIVYEIDLKDKFLITSTNGGGYSESYGQSNRTIFSDDLSINNFYEDLANGEFYVYGIYSDKASELNKTVKVNGYYVFKFGKNGNKIWESVNNFEDEGDLNRSYSPAQISTSLAEFKENLYFSLAVNDHKEFMHYAILDKAAGTVNKKNKMLFSESTFSSFSTARKFLSKLDGFTNLKNKTFDDNTIMAVDNNEVLKKYINDQQVEKGNEIHYVSSFINNKIWVVAYDNKRYFKVTTF</sequence>
<dbReference type="EMBL" id="FMTY01000003">
    <property type="protein sequence ID" value="SCX09017.1"/>
    <property type="molecule type" value="Genomic_DNA"/>
</dbReference>
<dbReference type="eggNOG" id="ENOG50310UU">
    <property type="taxonomic scope" value="Bacteria"/>
</dbReference>
<dbReference type="Proteomes" id="UP000182124">
    <property type="component" value="Unassembled WGS sequence"/>
</dbReference>
<reference evidence="1 2" key="1">
    <citation type="submission" date="2016-10" db="EMBL/GenBank/DDBJ databases">
        <authorList>
            <person name="de Groot N.N."/>
        </authorList>
    </citation>
    <scope>NUCLEOTIDE SEQUENCE [LARGE SCALE GENOMIC DNA]</scope>
    <source>
        <strain evidence="1 2">CGMCC 1.3801</strain>
    </source>
</reference>
<dbReference type="AlphaFoldDB" id="A0A1G4VMG7"/>
<accession>A0A1G4VMG7</accession>
<dbReference type="RefSeq" id="WP_023577365.1">
    <property type="nucleotide sequence ID" value="NZ_CBCSBQ010000006.1"/>
</dbReference>
<evidence type="ECO:0000313" key="1">
    <source>
        <dbReference type="EMBL" id="SCX09017.1"/>
    </source>
</evidence>